<keyword evidence="10" id="KW-1185">Reference proteome</keyword>
<evidence type="ECO:0000313" key="9">
    <source>
        <dbReference type="EMBL" id="SFJ73567.1"/>
    </source>
</evidence>
<feature type="domain" description="Alanine racemase C-terminal" evidence="8">
    <location>
        <begin position="253"/>
        <end position="381"/>
    </location>
</feature>
<gene>
    <name evidence="9" type="ORF">SAMN05421852_11951</name>
</gene>
<dbReference type="InterPro" id="IPR011079">
    <property type="entry name" value="Ala_racemase_C"/>
</dbReference>
<evidence type="ECO:0000256" key="4">
    <source>
        <dbReference type="ARBA" id="ARBA00023235"/>
    </source>
</evidence>
<evidence type="ECO:0000256" key="6">
    <source>
        <dbReference type="PIRSR" id="PIRSR600821-50"/>
    </source>
</evidence>
<dbReference type="Gene3D" id="2.40.37.10">
    <property type="entry name" value="Lyase, Ornithine Decarboxylase, Chain A, domain 1"/>
    <property type="match status" value="1"/>
</dbReference>
<dbReference type="CDD" id="cd00430">
    <property type="entry name" value="PLPDE_III_AR"/>
    <property type="match status" value="1"/>
</dbReference>
<proteinExistence type="inferred from homology"/>
<dbReference type="GO" id="GO:0009252">
    <property type="term" value="P:peptidoglycan biosynthetic process"/>
    <property type="evidence" value="ECO:0007669"/>
    <property type="project" value="TreeGrafter"/>
</dbReference>
<evidence type="ECO:0000256" key="5">
    <source>
        <dbReference type="HAMAP-Rule" id="MF_01201"/>
    </source>
</evidence>
<dbReference type="STRING" id="46223.SAMN05421852_11951"/>
<evidence type="ECO:0000256" key="2">
    <source>
        <dbReference type="ARBA" id="ARBA00001933"/>
    </source>
</evidence>
<dbReference type="InterPro" id="IPR009006">
    <property type="entry name" value="Ala_racemase/Decarboxylase_C"/>
</dbReference>
<dbReference type="SUPFAM" id="SSF51419">
    <property type="entry name" value="PLP-binding barrel"/>
    <property type="match status" value="1"/>
</dbReference>
<dbReference type="RefSeq" id="WP_425263942.1">
    <property type="nucleotide sequence ID" value="NZ_FORR01000019.1"/>
</dbReference>
<comment type="cofactor">
    <cofactor evidence="2 5 6">
        <name>pyridoxal 5'-phosphate</name>
        <dbReference type="ChEBI" id="CHEBI:597326"/>
    </cofactor>
</comment>
<dbReference type="FunFam" id="2.40.37.10:FF:000006">
    <property type="entry name" value="Alanine racemase"/>
    <property type="match status" value="1"/>
</dbReference>
<feature type="active site" description="Proton acceptor; specific for L-alanine" evidence="5">
    <location>
        <position position="274"/>
    </location>
</feature>
<dbReference type="Pfam" id="PF01168">
    <property type="entry name" value="Ala_racemase_N"/>
    <property type="match status" value="1"/>
</dbReference>
<dbReference type="SUPFAM" id="SSF50621">
    <property type="entry name" value="Alanine racemase C-terminal domain-like"/>
    <property type="match status" value="1"/>
</dbReference>
<feature type="binding site" evidence="5 7">
    <location>
        <position position="322"/>
    </location>
    <ligand>
        <name>substrate</name>
    </ligand>
</feature>
<name>A0A1I3TVJ6_9BACL</name>
<comment type="similarity">
    <text evidence="5">Belongs to the alanine racemase family.</text>
</comment>
<dbReference type="GO" id="GO:0030632">
    <property type="term" value="P:D-alanine biosynthetic process"/>
    <property type="evidence" value="ECO:0007669"/>
    <property type="project" value="UniProtKB-UniRule"/>
</dbReference>
<dbReference type="FunFam" id="3.20.20.10:FF:000002">
    <property type="entry name" value="Alanine racemase"/>
    <property type="match status" value="1"/>
</dbReference>
<comment type="catalytic activity">
    <reaction evidence="1 5">
        <text>L-alanine = D-alanine</text>
        <dbReference type="Rhea" id="RHEA:20249"/>
        <dbReference type="ChEBI" id="CHEBI:57416"/>
        <dbReference type="ChEBI" id="CHEBI:57972"/>
        <dbReference type="EC" id="5.1.1.1"/>
    </reaction>
</comment>
<dbReference type="Pfam" id="PF00842">
    <property type="entry name" value="Ala_racemase_C"/>
    <property type="match status" value="1"/>
</dbReference>
<dbReference type="PRINTS" id="PR00992">
    <property type="entry name" value="ALARACEMASE"/>
</dbReference>
<dbReference type="GO" id="GO:0008784">
    <property type="term" value="F:alanine racemase activity"/>
    <property type="evidence" value="ECO:0007669"/>
    <property type="project" value="UniProtKB-UniRule"/>
</dbReference>
<dbReference type="SMART" id="SM01005">
    <property type="entry name" value="Ala_racemase_C"/>
    <property type="match status" value="1"/>
</dbReference>
<keyword evidence="3 5" id="KW-0663">Pyridoxal phosphate</keyword>
<evidence type="ECO:0000256" key="1">
    <source>
        <dbReference type="ARBA" id="ARBA00000316"/>
    </source>
</evidence>
<dbReference type="PANTHER" id="PTHR30511:SF0">
    <property type="entry name" value="ALANINE RACEMASE, CATABOLIC-RELATED"/>
    <property type="match status" value="1"/>
</dbReference>
<feature type="modified residue" description="N6-(pyridoxal phosphate)lysine" evidence="5 6">
    <location>
        <position position="46"/>
    </location>
</feature>
<dbReference type="InterPro" id="IPR029066">
    <property type="entry name" value="PLP-binding_barrel"/>
</dbReference>
<organism evidence="9 10">
    <name type="scientific">Thermoflavimicrobium dichotomicum</name>
    <dbReference type="NCBI Taxonomy" id="46223"/>
    <lineage>
        <taxon>Bacteria</taxon>
        <taxon>Bacillati</taxon>
        <taxon>Bacillota</taxon>
        <taxon>Bacilli</taxon>
        <taxon>Bacillales</taxon>
        <taxon>Thermoactinomycetaceae</taxon>
        <taxon>Thermoflavimicrobium</taxon>
    </lineage>
</organism>
<dbReference type="EMBL" id="FORR01000019">
    <property type="protein sequence ID" value="SFJ73567.1"/>
    <property type="molecule type" value="Genomic_DNA"/>
</dbReference>
<dbReference type="InterPro" id="IPR001608">
    <property type="entry name" value="Ala_racemase_N"/>
</dbReference>
<reference evidence="9 10" key="1">
    <citation type="submission" date="2016-10" db="EMBL/GenBank/DDBJ databases">
        <authorList>
            <person name="de Groot N.N."/>
        </authorList>
    </citation>
    <scope>NUCLEOTIDE SEQUENCE [LARGE SCALE GENOMIC DNA]</scope>
    <source>
        <strain evidence="9 10">DSM 44778</strain>
    </source>
</reference>
<sequence length="400" mass="43974">MDGKHKDLSKYGRDTVIEVDLDAIHHNIQQFKQHLPVNTMIMVAVKANAYGHGAVLVSQAALEAGANALGVAFVDEGIELREAGIQAPVLVFGFTPSYAIADALKHHLALTVYDETNLLAIHEKAKELGIEATVHVKVDTGMGRLGLTPDQAIDFLEKVRELPYVRLEGLFTHLATADEAGKTYMNYQLSSFDKVVKRAKEMGINIPIIHCANSAASIDAPNHAYNMVRIGISLYGLYPSQEVNRQKVQLKPALTFKSRIIHLKQPPKGTGISYGKTYVARGDEWIATVPVGYADGFSRQLSNSGFALVRGVKVPVVGRVCMDQLMLDVTNAMPVKVGDEVVFYGRQGELEIHVDEVAAQLNTINYEVTSMLSRRIPRIYLKNGQPVAIVNDLRRSNSFL</sequence>
<dbReference type="GO" id="GO:0030170">
    <property type="term" value="F:pyridoxal phosphate binding"/>
    <property type="evidence" value="ECO:0007669"/>
    <property type="project" value="UniProtKB-UniRule"/>
</dbReference>
<comment type="function">
    <text evidence="5">Catalyzes the interconversion of L-alanine and D-alanine. May also act on other amino acids.</text>
</comment>
<dbReference type="HAMAP" id="MF_01201">
    <property type="entry name" value="Ala_racemase"/>
    <property type="match status" value="1"/>
</dbReference>
<dbReference type="AlphaFoldDB" id="A0A1I3TVJ6"/>
<dbReference type="EC" id="5.1.1.1" evidence="5"/>
<feature type="active site" description="Proton acceptor; specific for D-alanine" evidence="5">
    <location>
        <position position="46"/>
    </location>
</feature>
<dbReference type="UniPathway" id="UPA00042">
    <property type="reaction ID" value="UER00497"/>
</dbReference>
<feature type="binding site" evidence="5 7">
    <location>
        <position position="144"/>
    </location>
    <ligand>
        <name>substrate</name>
    </ligand>
</feature>
<dbReference type="NCBIfam" id="TIGR00492">
    <property type="entry name" value="alr"/>
    <property type="match status" value="1"/>
</dbReference>
<comment type="pathway">
    <text evidence="5">Amino-acid biosynthesis; D-alanine biosynthesis; D-alanine from L-alanine: step 1/1.</text>
</comment>
<dbReference type="InterPro" id="IPR000821">
    <property type="entry name" value="Ala_racemase"/>
</dbReference>
<protein>
    <recommendedName>
        <fullName evidence="5">Alanine racemase</fullName>
        <ecNumber evidence="5">5.1.1.1</ecNumber>
    </recommendedName>
</protein>
<dbReference type="PANTHER" id="PTHR30511">
    <property type="entry name" value="ALANINE RACEMASE"/>
    <property type="match status" value="1"/>
</dbReference>
<dbReference type="Proteomes" id="UP000199545">
    <property type="component" value="Unassembled WGS sequence"/>
</dbReference>
<dbReference type="InterPro" id="IPR020622">
    <property type="entry name" value="Ala_racemase_pyridoxalP-BS"/>
</dbReference>
<evidence type="ECO:0000313" key="10">
    <source>
        <dbReference type="Proteomes" id="UP000199545"/>
    </source>
</evidence>
<evidence type="ECO:0000259" key="8">
    <source>
        <dbReference type="SMART" id="SM01005"/>
    </source>
</evidence>
<keyword evidence="4 5" id="KW-0413">Isomerase</keyword>
<dbReference type="GO" id="GO:0005829">
    <property type="term" value="C:cytosol"/>
    <property type="evidence" value="ECO:0007669"/>
    <property type="project" value="TreeGrafter"/>
</dbReference>
<dbReference type="Gene3D" id="3.20.20.10">
    <property type="entry name" value="Alanine racemase"/>
    <property type="match status" value="1"/>
</dbReference>
<evidence type="ECO:0000256" key="7">
    <source>
        <dbReference type="PIRSR" id="PIRSR600821-52"/>
    </source>
</evidence>
<accession>A0A1I3TVJ6</accession>
<evidence type="ECO:0000256" key="3">
    <source>
        <dbReference type="ARBA" id="ARBA00022898"/>
    </source>
</evidence>
<dbReference type="PROSITE" id="PS00395">
    <property type="entry name" value="ALANINE_RACEMASE"/>
    <property type="match status" value="1"/>
</dbReference>